<dbReference type="PANTHER" id="PTHR36302:SF1">
    <property type="entry name" value="COPPER CHAPERONE PCU(A)C"/>
    <property type="match status" value="1"/>
</dbReference>
<dbReference type="SUPFAM" id="SSF110087">
    <property type="entry name" value="DR1885-like metal-binding protein"/>
    <property type="match status" value="1"/>
</dbReference>
<dbReference type="EMBL" id="CP001751">
    <property type="protein sequence ID" value="ADE39515.1"/>
    <property type="molecule type" value="Genomic_DNA"/>
</dbReference>
<evidence type="ECO:0008006" key="4">
    <source>
        <dbReference type="Google" id="ProtNLM"/>
    </source>
</evidence>
<dbReference type="Gene3D" id="2.60.40.1890">
    <property type="entry name" value="PCu(A)C copper chaperone"/>
    <property type="match status" value="1"/>
</dbReference>
<dbReference type="OrthoDB" id="9796962at2"/>
<dbReference type="InterPro" id="IPR007410">
    <property type="entry name" value="LpqE-like"/>
</dbReference>
<accession>D5BTB8</accession>
<dbReference type="Proteomes" id="UP000007460">
    <property type="component" value="Chromosome"/>
</dbReference>
<dbReference type="HOGENOM" id="CLU_100939_2_2_5"/>
<feature type="chain" id="PRO_5003070099" description="Copper chaperone PCu(A)C" evidence="1">
    <location>
        <begin position="21"/>
        <end position="154"/>
    </location>
</feature>
<feature type="signal peptide" evidence="1">
    <location>
        <begin position="1"/>
        <end position="20"/>
    </location>
</feature>
<evidence type="ECO:0000313" key="3">
    <source>
        <dbReference type="Proteomes" id="UP000007460"/>
    </source>
</evidence>
<dbReference type="InterPro" id="IPR036182">
    <property type="entry name" value="PCuAC_sf"/>
</dbReference>
<organism evidence="2 3">
    <name type="scientific">Puniceispirillum marinum (strain IMCC1322)</name>
    <dbReference type="NCBI Taxonomy" id="488538"/>
    <lineage>
        <taxon>Bacteria</taxon>
        <taxon>Pseudomonadati</taxon>
        <taxon>Pseudomonadota</taxon>
        <taxon>Alphaproteobacteria</taxon>
        <taxon>Candidatus Puniceispirillales</taxon>
        <taxon>Candidatus Puniceispirillaceae</taxon>
        <taxon>Candidatus Puniceispirillum</taxon>
    </lineage>
</organism>
<keyword evidence="3" id="KW-1185">Reference proteome</keyword>
<dbReference type="RefSeq" id="WP_013046142.1">
    <property type="nucleotide sequence ID" value="NC_014010.1"/>
</dbReference>
<evidence type="ECO:0000256" key="1">
    <source>
        <dbReference type="SAM" id="SignalP"/>
    </source>
</evidence>
<name>D5BTB8_PUNMI</name>
<dbReference type="AlphaFoldDB" id="D5BTB8"/>
<dbReference type="InterPro" id="IPR058248">
    <property type="entry name" value="Lxx211020-like"/>
</dbReference>
<dbReference type="PANTHER" id="PTHR36302">
    <property type="entry name" value="BLR7088 PROTEIN"/>
    <property type="match status" value="1"/>
</dbReference>
<protein>
    <recommendedName>
        <fullName evidence="4">Copper chaperone PCu(A)C</fullName>
    </recommendedName>
</protein>
<keyword evidence="1" id="KW-0732">Signal</keyword>
<evidence type="ECO:0000313" key="2">
    <source>
        <dbReference type="EMBL" id="ADE39515.1"/>
    </source>
</evidence>
<sequence length="154" mass="17370">MKQILLFFCFVFGFSNIALADGIKFKQLEIEYAWIKETPPNHPVTGGYLKIENDGNTADVLIGVSANFAMKSEIHEMKMEGDVMKMRPLENGLVIPADGEVYLKPGGYHLMFMKLKQQMIPMDVHQVTLTFKNSGSITIPMTVHKMSHGMKHSH</sequence>
<dbReference type="eggNOG" id="COG2847">
    <property type="taxonomic scope" value="Bacteria"/>
</dbReference>
<reference evidence="2 3" key="1">
    <citation type="journal article" date="2010" name="J. Bacteriol.">
        <title>Complete genome sequence of "Candidatus Puniceispirillum marinum" IMCC1322, a representative of the SAR116 clade in the Alphaproteobacteria.</title>
        <authorList>
            <person name="Oh H.M."/>
            <person name="Kwon K.K."/>
            <person name="Kang I."/>
            <person name="Kang S.G."/>
            <person name="Lee J.H."/>
            <person name="Kim S.J."/>
            <person name="Cho J.C."/>
        </authorList>
    </citation>
    <scope>NUCLEOTIDE SEQUENCE [LARGE SCALE GENOMIC DNA]</scope>
    <source>
        <strain evidence="2 3">IMCC1322</strain>
    </source>
</reference>
<proteinExistence type="predicted"/>
<gene>
    <name evidence="2" type="ordered locus">SAR116_1272</name>
</gene>
<dbReference type="Pfam" id="PF04314">
    <property type="entry name" value="PCuAC"/>
    <property type="match status" value="1"/>
</dbReference>
<dbReference type="STRING" id="488538.SAR116_1272"/>
<dbReference type="KEGG" id="apb:SAR116_1272"/>